<evidence type="ECO:0000256" key="1">
    <source>
        <dbReference type="SAM" id="Phobius"/>
    </source>
</evidence>
<sequence>MGKMISGSILIHGAIILFVSRYIFAGVMADGASTGLVMNRLDTEGFPSSLLNLSILTLIIGVVLLIWGLFSRNEKEYA</sequence>
<dbReference type="EMBL" id="JAUSUA010000007">
    <property type="protein sequence ID" value="MDQ0208868.1"/>
    <property type="molecule type" value="Genomic_DNA"/>
</dbReference>
<feature type="transmembrane region" description="Helical" evidence="1">
    <location>
        <begin position="9"/>
        <end position="29"/>
    </location>
</feature>
<proteinExistence type="predicted"/>
<gene>
    <name evidence="2" type="ORF">J2S05_003692</name>
</gene>
<name>A0ABT9YLZ4_9BACI</name>
<keyword evidence="1" id="KW-0472">Membrane</keyword>
<comment type="caution">
    <text evidence="2">The sequence shown here is derived from an EMBL/GenBank/DDBJ whole genome shotgun (WGS) entry which is preliminary data.</text>
</comment>
<protein>
    <submittedName>
        <fullName evidence="2">Uncharacterized protein</fullName>
    </submittedName>
</protein>
<accession>A0ABT9YLZ4</accession>
<feature type="transmembrane region" description="Helical" evidence="1">
    <location>
        <begin position="49"/>
        <end position="70"/>
    </location>
</feature>
<dbReference type="RefSeq" id="WP_306985281.1">
    <property type="nucleotide sequence ID" value="NZ_JAUSUA010000007.1"/>
</dbReference>
<keyword evidence="3" id="KW-1185">Reference proteome</keyword>
<dbReference type="Proteomes" id="UP001225034">
    <property type="component" value="Unassembled WGS sequence"/>
</dbReference>
<evidence type="ECO:0000313" key="3">
    <source>
        <dbReference type="Proteomes" id="UP001225034"/>
    </source>
</evidence>
<reference evidence="2 3" key="1">
    <citation type="submission" date="2023-07" db="EMBL/GenBank/DDBJ databases">
        <title>Genomic Encyclopedia of Type Strains, Phase IV (KMG-IV): sequencing the most valuable type-strain genomes for metagenomic binning, comparative biology and taxonomic classification.</title>
        <authorList>
            <person name="Goeker M."/>
        </authorList>
    </citation>
    <scope>NUCLEOTIDE SEQUENCE [LARGE SCALE GENOMIC DNA]</scope>
    <source>
        <strain evidence="2 3">DSM 19154</strain>
    </source>
</reference>
<evidence type="ECO:0000313" key="2">
    <source>
        <dbReference type="EMBL" id="MDQ0208868.1"/>
    </source>
</evidence>
<keyword evidence="1" id="KW-0812">Transmembrane</keyword>
<keyword evidence="1" id="KW-1133">Transmembrane helix</keyword>
<organism evidence="2 3">
    <name type="scientific">Alkalicoccobacillus murimartini</name>
    <dbReference type="NCBI Taxonomy" id="171685"/>
    <lineage>
        <taxon>Bacteria</taxon>
        <taxon>Bacillati</taxon>
        <taxon>Bacillota</taxon>
        <taxon>Bacilli</taxon>
        <taxon>Bacillales</taxon>
        <taxon>Bacillaceae</taxon>
        <taxon>Alkalicoccobacillus</taxon>
    </lineage>
</organism>